<evidence type="ECO:0000313" key="1">
    <source>
        <dbReference type="EMBL" id="SVD10565.1"/>
    </source>
</evidence>
<name>A0A382SM79_9ZZZZ</name>
<proteinExistence type="predicted"/>
<protein>
    <submittedName>
        <fullName evidence="1">Uncharacterized protein</fullName>
    </submittedName>
</protein>
<sequence>RDIFPLFFYYQLLTLVNADLNSYW</sequence>
<organism evidence="1">
    <name type="scientific">marine metagenome</name>
    <dbReference type="NCBI Taxonomy" id="408172"/>
    <lineage>
        <taxon>unclassified sequences</taxon>
        <taxon>metagenomes</taxon>
        <taxon>ecological metagenomes</taxon>
    </lineage>
</organism>
<dbReference type="EMBL" id="UINC01129874">
    <property type="protein sequence ID" value="SVD10565.1"/>
    <property type="molecule type" value="Genomic_DNA"/>
</dbReference>
<gene>
    <name evidence="1" type="ORF">METZ01_LOCUS363419</name>
</gene>
<feature type="non-terminal residue" evidence="1">
    <location>
        <position position="1"/>
    </location>
</feature>
<accession>A0A382SM79</accession>
<reference evidence="1" key="1">
    <citation type="submission" date="2018-05" db="EMBL/GenBank/DDBJ databases">
        <authorList>
            <person name="Lanie J.A."/>
            <person name="Ng W.-L."/>
            <person name="Kazmierczak K.M."/>
            <person name="Andrzejewski T.M."/>
            <person name="Davidsen T.M."/>
            <person name="Wayne K.J."/>
            <person name="Tettelin H."/>
            <person name="Glass J.I."/>
            <person name="Rusch D."/>
            <person name="Podicherti R."/>
            <person name="Tsui H.-C.T."/>
            <person name="Winkler M.E."/>
        </authorList>
    </citation>
    <scope>NUCLEOTIDE SEQUENCE</scope>
</reference>
<dbReference type="AlphaFoldDB" id="A0A382SM79"/>